<reference evidence="2 3" key="1">
    <citation type="submission" date="2015-01" db="EMBL/GenBank/DDBJ databases">
        <title>Genome sequencing of Methylobacterium platani JCM14648 type strain.</title>
        <authorList>
            <person name="Chaudhry V."/>
            <person name="Patil P.B."/>
        </authorList>
    </citation>
    <scope>NUCLEOTIDE SEQUENCE [LARGE SCALE GENOMIC DNA]</scope>
    <source>
        <strain evidence="2 3">JCM 14648</strain>
    </source>
</reference>
<sequence length="88" mass="9451">MAETWIEAALNGPWGRERQPGIPITVDEVIGLIQELQVQWLARRLNDEADRPDAGAGGLVDLTAGDRGGGEAHRPPAVAPRDPPVPLR</sequence>
<evidence type="ECO:0000313" key="3">
    <source>
        <dbReference type="Proteomes" id="UP000035947"/>
    </source>
</evidence>
<organism evidence="2 3">
    <name type="scientific">Methylobacterium platani JCM 14648</name>
    <dbReference type="NCBI Taxonomy" id="1295136"/>
    <lineage>
        <taxon>Bacteria</taxon>
        <taxon>Pseudomonadati</taxon>
        <taxon>Pseudomonadota</taxon>
        <taxon>Alphaproteobacteria</taxon>
        <taxon>Hyphomicrobiales</taxon>
        <taxon>Methylobacteriaceae</taxon>
        <taxon>Methylobacterium</taxon>
    </lineage>
</organism>
<comment type="caution">
    <text evidence="2">The sequence shown here is derived from an EMBL/GenBank/DDBJ whole genome shotgun (WGS) entry which is preliminary data.</text>
</comment>
<feature type="non-terminal residue" evidence="2">
    <location>
        <position position="88"/>
    </location>
</feature>
<accession>A0ABR5H2X6</accession>
<dbReference type="EMBL" id="JXOD01000094">
    <property type="protein sequence ID" value="KMO17784.1"/>
    <property type="molecule type" value="Genomic_DNA"/>
</dbReference>
<proteinExistence type="predicted"/>
<gene>
    <name evidence="2" type="ORF">SQ03_11595</name>
</gene>
<feature type="region of interest" description="Disordered" evidence="1">
    <location>
        <begin position="49"/>
        <end position="88"/>
    </location>
</feature>
<keyword evidence="3" id="KW-1185">Reference proteome</keyword>
<dbReference type="Proteomes" id="UP000035947">
    <property type="component" value="Unassembled WGS sequence"/>
</dbReference>
<protein>
    <submittedName>
        <fullName evidence="2">Uncharacterized protein</fullName>
    </submittedName>
</protein>
<name>A0ABR5H2X6_9HYPH</name>
<evidence type="ECO:0000313" key="2">
    <source>
        <dbReference type="EMBL" id="KMO17784.1"/>
    </source>
</evidence>
<evidence type="ECO:0000256" key="1">
    <source>
        <dbReference type="SAM" id="MobiDB-lite"/>
    </source>
</evidence>
<feature type="compositionally biased region" description="Pro residues" evidence="1">
    <location>
        <begin position="77"/>
        <end position="88"/>
    </location>
</feature>